<reference evidence="2 3" key="1">
    <citation type="submission" date="2019-07" db="EMBL/GenBank/DDBJ databases">
        <title>Annotation for the trematode Paragonimus westermani.</title>
        <authorList>
            <person name="Choi Y.-J."/>
        </authorList>
    </citation>
    <scope>NUCLEOTIDE SEQUENCE [LARGE SCALE GENOMIC DNA]</scope>
    <source>
        <strain evidence="2">180907_Pwestermani</strain>
    </source>
</reference>
<proteinExistence type="predicted"/>
<accession>A0A8T0DNG0</accession>
<evidence type="ECO:0000313" key="3">
    <source>
        <dbReference type="Proteomes" id="UP000699462"/>
    </source>
</evidence>
<feature type="coiled-coil region" evidence="1">
    <location>
        <begin position="54"/>
        <end position="81"/>
    </location>
</feature>
<evidence type="ECO:0000313" key="2">
    <source>
        <dbReference type="EMBL" id="KAF8568822.1"/>
    </source>
</evidence>
<organism evidence="2 3">
    <name type="scientific">Paragonimus westermani</name>
    <dbReference type="NCBI Taxonomy" id="34504"/>
    <lineage>
        <taxon>Eukaryota</taxon>
        <taxon>Metazoa</taxon>
        <taxon>Spiralia</taxon>
        <taxon>Lophotrochozoa</taxon>
        <taxon>Platyhelminthes</taxon>
        <taxon>Trematoda</taxon>
        <taxon>Digenea</taxon>
        <taxon>Plagiorchiida</taxon>
        <taxon>Troglotremata</taxon>
        <taxon>Troglotrematidae</taxon>
        <taxon>Paragonimus</taxon>
    </lineage>
</organism>
<comment type="caution">
    <text evidence="2">The sequence shown here is derived from an EMBL/GenBank/DDBJ whole genome shotgun (WGS) entry which is preliminary data.</text>
</comment>
<dbReference type="AlphaFoldDB" id="A0A8T0DNG0"/>
<gene>
    <name evidence="2" type="ORF">P879_02564</name>
</gene>
<sequence length="180" mass="21208">MQKKLTDAQDKITTQRENRRRLRGNILHCEMQLEELNTLMEIVKQRLHTASLHMEKATRTVEDSKQRYVRAERMLSQLMERLNRFFRTNQPDIEARILKHFNRLAYMFYEKCLKTSSVPAEELLAVERQIAESLNLRKPSVLSFRLSQHLVPAKQGELVLVPYGRTTFFSAFTNQTSSSH</sequence>
<evidence type="ECO:0000256" key="1">
    <source>
        <dbReference type="SAM" id="Coils"/>
    </source>
</evidence>
<keyword evidence="3" id="KW-1185">Reference proteome</keyword>
<dbReference type="OrthoDB" id="10422904at2759"/>
<dbReference type="EMBL" id="JTDF01002407">
    <property type="protein sequence ID" value="KAF8568822.1"/>
    <property type="molecule type" value="Genomic_DNA"/>
</dbReference>
<protein>
    <submittedName>
        <fullName evidence="2">Uncharacterized protein</fullName>
    </submittedName>
</protein>
<name>A0A8T0DNG0_9TREM</name>
<dbReference type="Proteomes" id="UP000699462">
    <property type="component" value="Unassembled WGS sequence"/>
</dbReference>
<keyword evidence="1" id="KW-0175">Coiled coil</keyword>